<dbReference type="OrthoDB" id="2014201at2759"/>
<sequence length="342" mass="38840">MTSEEFKVEIDVPNPGITKEEWYDLRGDGKKQYYLKHWCPTDSTNKLIAPKATIVFVHGFADYCDRYTGVFPVFTDRGYQVSGFDQLGFGRTWHESPDRAKTHGWTTWPDQFHDVACMLKMMRSRLDKQWGTDQVPLFLMGHSMGGGISSGFFTREPTSPPAEDVKRLVSGVLLLSPWLDIHFPIPTSLSIPIVRNVLHWLPRIMLPLVPPANDLSRNPNVVRDVKMNPMSSWYVYVRCLYGPLSGGPKIVTEDYKRWPEWLPLLICHGTGDKVTRWDCSKQLYENLKGLGRSVKLMSFKGLYHEALFEPGQDKVLFGRALVEYVFLLCAGGLVGANVHSVG</sequence>
<dbReference type="OMA" id="HCIINEP"/>
<dbReference type="SUPFAM" id="SSF53474">
    <property type="entry name" value="alpha/beta-Hydrolases"/>
    <property type="match status" value="1"/>
</dbReference>
<evidence type="ECO:0000256" key="1">
    <source>
        <dbReference type="ARBA" id="ARBA00047591"/>
    </source>
</evidence>
<protein>
    <recommendedName>
        <fullName evidence="3">Serine aminopeptidase S33 domain-containing protein</fullName>
    </recommendedName>
</protein>
<dbReference type="Gene3D" id="3.40.50.1820">
    <property type="entry name" value="alpha/beta hydrolase"/>
    <property type="match status" value="1"/>
</dbReference>
<name>A8Q9N0_MALGO</name>
<comment type="catalytic activity">
    <reaction evidence="1">
        <text>a diacylglycerol + H2O = a monoacylglycerol + a fatty acid + H(+)</text>
        <dbReference type="Rhea" id="RHEA:32731"/>
        <dbReference type="ChEBI" id="CHEBI:15377"/>
        <dbReference type="ChEBI" id="CHEBI:15378"/>
        <dbReference type="ChEBI" id="CHEBI:17408"/>
        <dbReference type="ChEBI" id="CHEBI:18035"/>
        <dbReference type="ChEBI" id="CHEBI:28868"/>
    </reaction>
</comment>
<dbReference type="InterPro" id="IPR022742">
    <property type="entry name" value="Hydrolase_4"/>
</dbReference>
<dbReference type="FunCoup" id="A8Q9N0">
    <property type="interactions" value="118"/>
</dbReference>
<dbReference type="RefSeq" id="XP_001729478.1">
    <property type="nucleotide sequence ID" value="XM_001729426.1"/>
</dbReference>
<dbReference type="InParanoid" id="A8Q9N0"/>
<comment type="caution">
    <text evidence="4">The sequence shown here is derived from an EMBL/GenBank/DDBJ whole genome shotgun (WGS) entry which is preliminary data.</text>
</comment>
<feature type="domain" description="Serine aminopeptidase S33" evidence="3">
    <location>
        <begin position="49"/>
        <end position="310"/>
    </location>
</feature>
<dbReference type="InterPro" id="IPR029058">
    <property type="entry name" value="AB_hydrolase_fold"/>
</dbReference>
<dbReference type="InterPro" id="IPR051044">
    <property type="entry name" value="MAG_DAG_Lipase"/>
</dbReference>
<accession>A8Q9N0</accession>
<dbReference type="STRING" id="425265.A8Q9N0"/>
<dbReference type="AlphaFoldDB" id="A8Q9N0"/>
<dbReference type="VEuPathDB" id="FungiDB:MGL_3513"/>
<dbReference type="GeneID" id="5853785"/>
<dbReference type="Proteomes" id="UP000008837">
    <property type="component" value="Unassembled WGS sequence"/>
</dbReference>
<dbReference type="EMBL" id="AAYY01000013">
    <property type="protein sequence ID" value="EDP42264.1"/>
    <property type="molecule type" value="Genomic_DNA"/>
</dbReference>
<dbReference type="ESTHER" id="malgo-a8q9n0">
    <property type="family name" value="Monoglyceridelipase_lysophospholip"/>
</dbReference>
<dbReference type="KEGG" id="mgl:MGL_3513"/>
<gene>
    <name evidence="4" type="ORF">MGL_3513</name>
</gene>
<evidence type="ECO:0000313" key="4">
    <source>
        <dbReference type="EMBL" id="EDP42264.1"/>
    </source>
</evidence>
<dbReference type="PANTHER" id="PTHR11614">
    <property type="entry name" value="PHOSPHOLIPASE-RELATED"/>
    <property type="match status" value="1"/>
</dbReference>
<evidence type="ECO:0000313" key="5">
    <source>
        <dbReference type="Proteomes" id="UP000008837"/>
    </source>
</evidence>
<dbReference type="Pfam" id="PF12146">
    <property type="entry name" value="Hydrolase_4"/>
    <property type="match status" value="1"/>
</dbReference>
<organism evidence="4 5">
    <name type="scientific">Malassezia globosa (strain ATCC MYA-4612 / CBS 7966)</name>
    <name type="common">Dandruff-associated fungus</name>
    <dbReference type="NCBI Taxonomy" id="425265"/>
    <lineage>
        <taxon>Eukaryota</taxon>
        <taxon>Fungi</taxon>
        <taxon>Dikarya</taxon>
        <taxon>Basidiomycota</taxon>
        <taxon>Ustilaginomycotina</taxon>
        <taxon>Malasseziomycetes</taxon>
        <taxon>Malasseziales</taxon>
        <taxon>Malasseziaceae</taxon>
        <taxon>Malassezia</taxon>
    </lineage>
</organism>
<comment type="catalytic activity">
    <reaction evidence="2">
        <text>a monoacylglycerol + H2O = glycerol + a fatty acid + H(+)</text>
        <dbReference type="Rhea" id="RHEA:15245"/>
        <dbReference type="ChEBI" id="CHEBI:15377"/>
        <dbReference type="ChEBI" id="CHEBI:15378"/>
        <dbReference type="ChEBI" id="CHEBI:17408"/>
        <dbReference type="ChEBI" id="CHEBI:17754"/>
        <dbReference type="ChEBI" id="CHEBI:28868"/>
    </reaction>
</comment>
<reference evidence="4 5" key="1">
    <citation type="journal article" date="2007" name="Proc. Natl. Acad. Sci. U.S.A.">
        <title>Dandruff-associated Malassezia genomes reveal convergent and divergent virulence traits shared with plant and human fungal pathogens.</title>
        <authorList>
            <person name="Xu J."/>
            <person name="Saunders C.W."/>
            <person name="Hu P."/>
            <person name="Grant R.A."/>
            <person name="Boekhout T."/>
            <person name="Kuramae E.E."/>
            <person name="Kronstad J.W."/>
            <person name="Deangelis Y.M."/>
            <person name="Reeder N.L."/>
            <person name="Johnstone K.R."/>
            <person name="Leland M."/>
            <person name="Fieno A.M."/>
            <person name="Begley W.M."/>
            <person name="Sun Y."/>
            <person name="Lacey M.P."/>
            <person name="Chaudhary T."/>
            <person name="Keough T."/>
            <person name="Chu L."/>
            <person name="Sears R."/>
            <person name="Yuan B."/>
            <person name="Dawson T.L.Jr."/>
        </authorList>
    </citation>
    <scope>NUCLEOTIDE SEQUENCE [LARGE SCALE GENOMIC DNA]</scope>
    <source>
        <strain evidence="5">ATCC MYA-4612 / CBS 7966</strain>
    </source>
</reference>
<proteinExistence type="predicted"/>
<keyword evidence="5" id="KW-1185">Reference proteome</keyword>
<evidence type="ECO:0000259" key="3">
    <source>
        <dbReference type="Pfam" id="PF12146"/>
    </source>
</evidence>
<evidence type="ECO:0000256" key="2">
    <source>
        <dbReference type="ARBA" id="ARBA00048461"/>
    </source>
</evidence>